<keyword evidence="4" id="KW-1185">Reference proteome</keyword>
<evidence type="ECO:0000313" key="4">
    <source>
        <dbReference type="Proteomes" id="UP001497482"/>
    </source>
</evidence>
<dbReference type="InterPro" id="IPR031742">
    <property type="entry name" value="DUF4730"/>
</dbReference>
<gene>
    <name evidence="3" type="ORF">KC01_LOCUS1411</name>
</gene>
<evidence type="ECO:0000256" key="2">
    <source>
        <dbReference type="SAM" id="SignalP"/>
    </source>
</evidence>
<dbReference type="EMBL" id="OZ035823">
    <property type="protein sequence ID" value="CAL1568878.1"/>
    <property type="molecule type" value="Genomic_DNA"/>
</dbReference>
<protein>
    <submittedName>
        <fullName evidence="3">Uncharacterized protein</fullName>
    </submittedName>
</protein>
<feature type="transmembrane region" description="Helical" evidence="1">
    <location>
        <begin position="49"/>
        <end position="69"/>
    </location>
</feature>
<name>A0AAV2IW94_KNICA</name>
<feature type="signal peptide" evidence="2">
    <location>
        <begin position="1"/>
        <end position="42"/>
    </location>
</feature>
<feature type="chain" id="PRO_5043943089" evidence="2">
    <location>
        <begin position="43"/>
        <end position="77"/>
    </location>
</feature>
<keyword evidence="1" id="KW-0472">Membrane</keyword>
<sequence>MAALQVPNNNGKLSMARAKAELPWAALTLWLLLMWSVPGAEAYDAGDAIALLLGSVITGVGLCACLGWYTRRRNEQL</sequence>
<reference evidence="3 4" key="1">
    <citation type="submission" date="2024-04" db="EMBL/GenBank/DDBJ databases">
        <authorList>
            <person name="Waldvogel A.-M."/>
            <person name="Schoenle A."/>
        </authorList>
    </citation>
    <scope>NUCLEOTIDE SEQUENCE [LARGE SCALE GENOMIC DNA]</scope>
</reference>
<proteinExistence type="predicted"/>
<evidence type="ECO:0000313" key="3">
    <source>
        <dbReference type="EMBL" id="CAL1568878.1"/>
    </source>
</evidence>
<organism evidence="3 4">
    <name type="scientific">Knipowitschia caucasica</name>
    <name type="common">Caucasian dwarf goby</name>
    <name type="synonym">Pomatoschistus caucasicus</name>
    <dbReference type="NCBI Taxonomy" id="637954"/>
    <lineage>
        <taxon>Eukaryota</taxon>
        <taxon>Metazoa</taxon>
        <taxon>Chordata</taxon>
        <taxon>Craniata</taxon>
        <taxon>Vertebrata</taxon>
        <taxon>Euteleostomi</taxon>
        <taxon>Actinopterygii</taxon>
        <taxon>Neopterygii</taxon>
        <taxon>Teleostei</taxon>
        <taxon>Neoteleostei</taxon>
        <taxon>Acanthomorphata</taxon>
        <taxon>Gobiaria</taxon>
        <taxon>Gobiiformes</taxon>
        <taxon>Gobioidei</taxon>
        <taxon>Gobiidae</taxon>
        <taxon>Gobiinae</taxon>
        <taxon>Knipowitschia</taxon>
    </lineage>
</organism>
<dbReference type="PANTHER" id="PTHR36878">
    <property type="entry name" value="SMALL INTEGRAL MEMBRANE PROTEIN 30"/>
    <property type="match status" value="1"/>
</dbReference>
<dbReference type="Proteomes" id="UP001497482">
    <property type="component" value="Chromosome 1"/>
</dbReference>
<evidence type="ECO:0000256" key="1">
    <source>
        <dbReference type="SAM" id="Phobius"/>
    </source>
</evidence>
<dbReference type="Pfam" id="PF15873">
    <property type="entry name" value="DUF4730"/>
    <property type="match status" value="1"/>
</dbReference>
<keyword evidence="1" id="KW-0812">Transmembrane</keyword>
<keyword evidence="2" id="KW-0732">Signal</keyword>
<dbReference type="AlphaFoldDB" id="A0AAV2IW94"/>
<keyword evidence="1" id="KW-1133">Transmembrane helix</keyword>
<dbReference type="PANTHER" id="PTHR36878:SF1">
    <property type="entry name" value="SMALL INTEGRAL MEMBRANE PROTEIN 30"/>
    <property type="match status" value="1"/>
</dbReference>
<accession>A0AAV2IW94</accession>